<dbReference type="AlphaFoldDB" id="A0AA50AIW1"/>
<feature type="compositionally biased region" description="Basic and acidic residues" evidence="1">
    <location>
        <begin position="124"/>
        <end position="144"/>
    </location>
</feature>
<feature type="chain" id="PRO_5041452342" evidence="2">
    <location>
        <begin position="17"/>
        <end position="144"/>
    </location>
</feature>
<feature type="region of interest" description="Disordered" evidence="1">
    <location>
        <begin position="78"/>
        <end position="100"/>
    </location>
</feature>
<organism evidence="3">
    <name type="scientific">Conus lividus</name>
    <name type="common">Livid cone</name>
    <dbReference type="NCBI Taxonomy" id="89426"/>
    <lineage>
        <taxon>Eukaryota</taxon>
        <taxon>Metazoa</taxon>
        <taxon>Spiralia</taxon>
        <taxon>Lophotrochozoa</taxon>
        <taxon>Mollusca</taxon>
        <taxon>Gastropoda</taxon>
        <taxon>Caenogastropoda</taxon>
        <taxon>Neogastropoda</taxon>
        <taxon>Conoidea</taxon>
        <taxon>Conidae</taxon>
        <taxon>Conus</taxon>
        <taxon>Lividoconus</taxon>
    </lineage>
</organism>
<protein>
    <submittedName>
        <fullName evidence="3">Conotoxin B2 superfamily protein</fullName>
    </submittedName>
</protein>
<accession>A0AA50AIW1</accession>
<feature type="region of interest" description="Disordered" evidence="1">
    <location>
        <begin position="122"/>
        <end position="144"/>
    </location>
</feature>
<keyword evidence="2" id="KW-0732">Signal</keyword>
<feature type="compositionally biased region" description="Polar residues" evidence="1">
    <location>
        <begin position="81"/>
        <end position="91"/>
    </location>
</feature>
<name>A0AA50AIW1_CONLI</name>
<dbReference type="EMBL" id="OQ980523">
    <property type="protein sequence ID" value="WLP00773.1"/>
    <property type="molecule type" value="mRNA"/>
</dbReference>
<feature type="signal peptide" evidence="2">
    <location>
        <begin position="1"/>
        <end position="16"/>
    </location>
</feature>
<proteinExistence type="evidence at transcript level"/>
<reference evidence="3" key="1">
    <citation type="submission" date="2023-05" db="EMBL/GenBank/DDBJ databases">
        <title>Conotoxin precursor B2 superfamily.</title>
        <authorList>
            <person name="Vijayasarathy M."/>
            <person name="Balaram P."/>
        </authorList>
    </citation>
    <scope>NUCLEOTIDE SEQUENCE</scope>
</reference>
<evidence type="ECO:0000256" key="1">
    <source>
        <dbReference type="SAM" id="MobiDB-lite"/>
    </source>
</evidence>
<evidence type="ECO:0000313" key="3">
    <source>
        <dbReference type="EMBL" id="WLP00773.1"/>
    </source>
</evidence>
<sequence>MLRLIIAAVLASACLAYPQRRDGAPENADPNLQPFGGALTIPNMQPMQGMTGMPSPQFLPFNPNFAVGLKRENLEKRRHNPQFSDNNQSPFGSEGDLDSFMNFMKENGNNLPFADVNSAATDLGHFEPSDENEAGKFRFFDKEQ</sequence>
<evidence type="ECO:0000256" key="2">
    <source>
        <dbReference type="SAM" id="SignalP"/>
    </source>
</evidence>